<evidence type="ECO:0000313" key="1">
    <source>
        <dbReference type="EMBL" id="KEF51336.1"/>
    </source>
</evidence>
<reference evidence="1 2" key="1">
    <citation type="submission" date="2013-03" db="EMBL/GenBank/DDBJ databases">
        <title>The Genome Sequence of Exophiala aquamarina CBS 119918.</title>
        <authorList>
            <consortium name="The Broad Institute Genomics Platform"/>
            <person name="Cuomo C."/>
            <person name="de Hoog S."/>
            <person name="Gorbushina A."/>
            <person name="Walker B."/>
            <person name="Young S.K."/>
            <person name="Zeng Q."/>
            <person name="Gargeya S."/>
            <person name="Fitzgerald M."/>
            <person name="Haas B."/>
            <person name="Abouelleil A."/>
            <person name="Allen A.W."/>
            <person name="Alvarado L."/>
            <person name="Arachchi H.M."/>
            <person name="Berlin A.M."/>
            <person name="Chapman S.B."/>
            <person name="Gainer-Dewar J."/>
            <person name="Goldberg J."/>
            <person name="Griggs A."/>
            <person name="Gujja S."/>
            <person name="Hansen M."/>
            <person name="Howarth C."/>
            <person name="Imamovic A."/>
            <person name="Ireland A."/>
            <person name="Larimer J."/>
            <person name="McCowan C."/>
            <person name="Murphy C."/>
            <person name="Pearson M."/>
            <person name="Poon T.W."/>
            <person name="Priest M."/>
            <person name="Roberts A."/>
            <person name="Saif S."/>
            <person name="Shea T."/>
            <person name="Sisk P."/>
            <person name="Sykes S."/>
            <person name="Wortman J."/>
            <person name="Nusbaum C."/>
            <person name="Birren B."/>
        </authorList>
    </citation>
    <scope>NUCLEOTIDE SEQUENCE [LARGE SCALE GENOMIC DNA]</scope>
    <source>
        <strain evidence="1 2">CBS 119918</strain>
    </source>
</reference>
<accession>A0A072NUQ9</accession>
<protein>
    <submittedName>
        <fullName evidence="1">Uncharacterized protein</fullName>
    </submittedName>
</protein>
<evidence type="ECO:0000313" key="2">
    <source>
        <dbReference type="Proteomes" id="UP000027920"/>
    </source>
</evidence>
<dbReference type="Proteomes" id="UP000027920">
    <property type="component" value="Unassembled WGS sequence"/>
</dbReference>
<comment type="caution">
    <text evidence="1">The sequence shown here is derived from an EMBL/GenBank/DDBJ whole genome shotgun (WGS) entry which is preliminary data.</text>
</comment>
<dbReference type="HOGENOM" id="CLU_1722375_0_0_1"/>
<organism evidence="1 2">
    <name type="scientific">Exophiala aquamarina CBS 119918</name>
    <dbReference type="NCBI Taxonomy" id="1182545"/>
    <lineage>
        <taxon>Eukaryota</taxon>
        <taxon>Fungi</taxon>
        <taxon>Dikarya</taxon>
        <taxon>Ascomycota</taxon>
        <taxon>Pezizomycotina</taxon>
        <taxon>Eurotiomycetes</taxon>
        <taxon>Chaetothyriomycetidae</taxon>
        <taxon>Chaetothyriales</taxon>
        <taxon>Herpotrichiellaceae</taxon>
        <taxon>Exophiala</taxon>
    </lineage>
</organism>
<sequence>MTVGSSSLQQHTYSRKTPRVLSNIETPASVKASMTFYLWGVEQQLANALAPDPLPAEVGGHAMNKVSNREIAHEIGLIPLSAGENKYVGPSSGFPFVKLVFARAGKASPGIIHSLARHYSSVDRKNGSSFSVGPHRDPLICRQSFESVEDIL</sequence>
<dbReference type="RefSeq" id="XP_013253926.1">
    <property type="nucleotide sequence ID" value="XM_013398472.1"/>
</dbReference>
<name>A0A072NUQ9_9EURO</name>
<dbReference type="AlphaFoldDB" id="A0A072NUQ9"/>
<dbReference type="VEuPathDB" id="FungiDB:A1O9_12686"/>
<gene>
    <name evidence="1" type="ORF">A1O9_12686</name>
</gene>
<keyword evidence="2" id="KW-1185">Reference proteome</keyword>
<proteinExistence type="predicted"/>
<dbReference type="GeneID" id="25287580"/>
<dbReference type="OrthoDB" id="189997at2759"/>
<dbReference type="EMBL" id="AMGV01000025">
    <property type="protein sequence ID" value="KEF51336.1"/>
    <property type="molecule type" value="Genomic_DNA"/>
</dbReference>